<protein>
    <submittedName>
        <fullName evidence="1">UreE</fullName>
    </submittedName>
</protein>
<proteinExistence type="predicted"/>
<comment type="caution">
    <text evidence="1">The sequence shown here is derived from an EMBL/GenBank/DDBJ whole genome shotgun (WGS) entry which is preliminary data.</text>
</comment>
<dbReference type="AlphaFoldDB" id="A0AAW2YJN0"/>
<organism evidence="1 2">
    <name type="scientific">Acrasis kona</name>
    <dbReference type="NCBI Taxonomy" id="1008807"/>
    <lineage>
        <taxon>Eukaryota</taxon>
        <taxon>Discoba</taxon>
        <taxon>Heterolobosea</taxon>
        <taxon>Tetramitia</taxon>
        <taxon>Eutetramitia</taxon>
        <taxon>Acrasidae</taxon>
        <taxon>Acrasis</taxon>
    </lineage>
</organism>
<keyword evidence="2" id="KW-1185">Reference proteome</keyword>
<evidence type="ECO:0000313" key="1">
    <source>
        <dbReference type="EMBL" id="KAL0477218.1"/>
    </source>
</evidence>
<dbReference type="Proteomes" id="UP001431209">
    <property type="component" value="Unassembled WGS sequence"/>
</dbReference>
<sequence>MLQYIIRVYTSRRIKVGRPALTARESFESDQDTKQKAKFDAIDRQNRAMQDFFRDTGGKVNDLRVLRSAMYISDEIDRAVRGVDVEGQYVGWRPYNRFYAQGTEEMFTNIPTGRSPLVMAAPRMGVGGELQERDLSEPQPVEYQALRKSHLQQVGRAIDEIKQSQTNRLLSGYDDITNSQPEQNTIQPTPLRSYKQDNVRPLNDHYQPKLSTDLRVGAYQRYEPIGDQAPSLKQKLFKFEGEISERRPDLDYKFE</sequence>
<name>A0AAW2YJN0_9EUKA</name>
<dbReference type="EMBL" id="JAOPGA020000155">
    <property type="protein sequence ID" value="KAL0477218.1"/>
    <property type="molecule type" value="Genomic_DNA"/>
</dbReference>
<evidence type="ECO:0000313" key="2">
    <source>
        <dbReference type="Proteomes" id="UP001431209"/>
    </source>
</evidence>
<accession>A0AAW2YJN0</accession>
<reference evidence="1 2" key="1">
    <citation type="submission" date="2024-03" db="EMBL/GenBank/DDBJ databases">
        <title>The Acrasis kona genome and developmental transcriptomes reveal deep origins of eukaryotic multicellular pathways.</title>
        <authorList>
            <person name="Sheikh S."/>
            <person name="Fu C.-J."/>
            <person name="Brown M.W."/>
            <person name="Baldauf S.L."/>
        </authorList>
    </citation>
    <scope>NUCLEOTIDE SEQUENCE [LARGE SCALE GENOMIC DNA]</scope>
    <source>
        <strain evidence="1 2">ATCC MYA-3509</strain>
    </source>
</reference>
<gene>
    <name evidence="1" type="ORF">AKO1_005874</name>
</gene>